<protein>
    <recommendedName>
        <fullName evidence="1">glycine--tRNA ligase</fullName>
        <ecNumber evidence="1">6.1.1.14</ecNumber>
    </recommendedName>
    <alternativeName>
        <fullName evidence="8">Diadenosine tetraphosphate synthetase</fullName>
    </alternativeName>
</protein>
<dbReference type="NCBIfam" id="NF003211">
    <property type="entry name" value="PRK04173.1"/>
    <property type="match status" value="1"/>
</dbReference>
<dbReference type="InterPro" id="IPR045864">
    <property type="entry name" value="aa-tRNA-synth_II/BPL/LPL"/>
</dbReference>
<evidence type="ECO:0000256" key="5">
    <source>
        <dbReference type="ARBA" id="ARBA00022840"/>
    </source>
</evidence>
<dbReference type="KEGG" id="marh:Mia14_0714"/>
<evidence type="ECO:0000256" key="3">
    <source>
        <dbReference type="ARBA" id="ARBA00022598"/>
    </source>
</evidence>
<proteinExistence type="predicted"/>
<keyword evidence="6" id="KW-0648">Protein biosynthesis</keyword>
<evidence type="ECO:0000256" key="8">
    <source>
        <dbReference type="ARBA" id="ARBA00030057"/>
    </source>
</evidence>
<dbReference type="GO" id="GO:0006426">
    <property type="term" value="P:glycyl-tRNA aminoacylation"/>
    <property type="evidence" value="ECO:0007669"/>
    <property type="project" value="InterPro"/>
</dbReference>
<evidence type="ECO:0000259" key="9">
    <source>
        <dbReference type="PROSITE" id="PS50862"/>
    </source>
</evidence>
<dbReference type="PANTHER" id="PTHR10745">
    <property type="entry name" value="GLYCYL-TRNA SYNTHETASE/DNA POLYMERASE SUBUNIT GAMMA-2"/>
    <property type="match status" value="1"/>
</dbReference>
<dbReference type="Pfam" id="PF00587">
    <property type="entry name" value="tRNA-synt_2b"/>
    <property type="match status" value="1"/>
</dbReference>
<accession>A0A218NNI6</accession>
<dbReference type="SUPFAM" id="SSF52954">
    <property type="entry name" value="Class II aaRS ABD-related"/>
    <property type="match status" value="1"/>
</dbReference>
<keyword evidence="7 10" id="KW-0030">Aminoacyl-tRNA synthetase</keyword>
<dbReference type="InterPro" id="IPR006195">
    <property type="entry name" value="aa-tRNA-synth_II"/>
</dbReference>
<organism evidence="10 11">
    <name type="scientific">Candidatus Mancarchaeum acidiphilum</name>
    <dbReference type="NCBI Taxonomy" id="1920749"/>
    <lineage>
        <taxon>Archaea</taxon>
        <taxon>Candidatus Micrarchaeota</taxon>
        <taxon>Candidatus Mancarchaeum</taxon>
    </lineage>
</organism>
<dbReference type="InterPro" id="IPR004154">
    <property type="entry name" value="Anticodon-bd"/>
</dbReference>
<dbReference type="EC" id="6.1.1.14" evidence="1"/>
<dbReference type="Gene3D" id="3.40.50.800">
    <property type="entry name" value="Anticodon-binding domain"/>
    <property type="match status" value="1"/>
</dbReference>
<dbReference type="OrthoDB" id="6113at2157"/>
<dbReference type="PROSITE" id="PS50862">
    <property type="entry name" value="AA_TRNA_LIGASE_II"/>
    <property type="match status" value="1"/>
</dbReference>
<dbReference type="RefSeq" id="WP_088820276.1">
    <property type="nucleotide sequence ID" value="NZ_CP019964.1"/>
</dbReference>
<dbReference type="Gene3D" id="3.30.930.10">
    <property type="entry name" value="Bira Bifunctional Protein, Domain 2"/>
    <property type="match status" value="1"/>
</dbReference>
<feature type="domain" description="Aminoacyl-transfer RNA synthetases class-II family profile" evidence="9">
    <location>
        <begin position="7"/>
        <end position="411"/>
    </location>
</feature>
<dbReference type="GO" id="GO:0005737">
    <property type="term" value="C:cytoplasm"/>
    <property type="evidence" value="ECO:0007669"/>
    <property type="project" value="InterPro"/>
</dbReference>
<keyword evidence="11" id="KW-1185">Reference proteome</keyword>
<dbReference type="InterPro" id="IPR036621">
    <property type="entry name" value="Anticodon-bd_dom_sf"/>
</dbReference>
<dbReference type="Gene3D" id="3.30.40.230">
    <property type="match status" value="1"/>
</dbReference>
<dbReference type="PANTHER" id="PTHR10745:SF0">
    <property type="entry name" value="GLYCINE--TRNA LIGASE"/>
    <property type="match status" value="1"/>
</dbReference>
<name>A0A218NNI6_9ARCH</name>
<dbReference type="PRINTS" id="PR01043">
    <property type="entry name" value="TRNASYNTHGLY"/>
</dbReference>
<gene>
    <name evidence="10" type="ORF">Mia14_0714</name>
</gene>
<dbReference type="SUPFAM" id="SSF55681">
    <property type="entry name" value="Class II aaRS and biotin synthetases"/>
    <property type="match status" value="1"/>
</dbReference>
<dbReference type="GeneID" id="33314266"/>
<dbReference type="GO" id="GO:0005524">
    <property type="term" value="F:ATP binding"/>
    <property type="evidence" value="ECO:0007669"/>
    <property type="project" value="UniProtKB-KW"/>
</dbReference>
<keyword evidence="4" id="KW-0547">Nucleotide-binding</keyword>
<dbReference type="Pfam" id="PF03129">
    <property type="entry name" value="HGTP_anticodon"/>
    <property type="match status" value="1"/>
</dbReference>
<evidence type="ECO:0000256" key="7">
    <source>
        <dbReference type="ARBA" id="ARBA00023146"/>
    </source>
</evidence>
<evidence type="ECO:0000313" key="11">
    <source>
        <dbReference type="Proteomes" id="UP000197679"/>
    </source>
</evidence>
<dbReference type="InterPro" id="IPR027031">
    <property type="entry name" value="Gly-tRNA_synthase/POLG2"/>
</dbReference>
<dbReference type="FunFam" id="3.30.40.230:FF:000005">
    <property type="entry name" value="Glycine--tRNA ligase"/>
    <property type="match status" value="1"/>
</dbReference>
<keyword evidence="2" id="KW-0963">Cytoplasm</keyword>
<dbReference type="Proteomes" id="UP000197679">
    <property type="component" value="Chromosome"/>
</dbReference>
<dbReference type="NCBIfam" id="TIGR00389">
    <property type="entry name" value="glyS_dimeric"/>
    <property type="match status" value="1"/>
</dbReference>
<dbReference type="GO" id="GO:0004820">
    <property type="term" value="F:glycine-tRNA ligase activity"/>
    <property type="evidence" value="ECO:0007669"/>
    <property type="project" value="UniProtKB-EC"/>
</dbReference>
<sequence>MEKENVDQLMNLCSRRGIIIPSFKIYGELAGFYDYGPIGLSIKSNLKSIWRKTFVKGLGSLEIESTIVGSDKVYQASGHINTFTDPILKCTKCGSTYRADKLLEEFFEKQKNYDLAKKVGHMTSDELQELVSKYNISCPKCKGEFSKITAFNLMMKTEIGPTGGTIGYLRPETAQGIFVDFKELYKSYNFKLPIGIAQEGKVFRNEISPRQILIRMREFSQMELEYFFNPEKADELPLIENQKVNDEFLNKKIYLLTREDQEKGEEAKKVSLSEALELKLIPNKIFSYMIYKESLILDLFGINEDLTRFRILMADELPHYSKGNIDLEIKINGKYEEVAGNAYRSDFDLSNHSRMSNTDMAVLDGGKSVLPHVIEVSFGLDRLFWAVLSNNLYKDEKRGWEVLMLNKSIQPFQYAVYPLQKDDSLIQKSIEAQRILQEKGYNVFYKETGSIGKRYAKADEIGIGKCVTIDYNTLEDGTVTIRDISDASQVRVKLNDIGN</sequence>
<reference evidence="10 11" key="1">
    <citation type="journal article" date="2017" name="Nat. Commun.">
        <title>'ARMAN' archaea depend on association with euryarchaeal host in culture and in situ.</title>
        <authorList>
            <person name="Golyshina O."/>
            <person name="Toshchakov S."/>
            <person name="Makarova K."/>
            <person name="Gavrilov S."/>
            <person name="Korzhenkov A."/>
            <person name="La Cono V."/>
            <person name="Arcadi E."/>
            <person name="Nechitaylo T."/>
            <person name="Ferrer M."/>
            <person name="Kublanov I."/>
            <person name="Wolf Y."/>
            <person name="Yakimov M."/>
            <person name="Golyshin P."/>
            <person name="Slesarev A."/>
            <person name="Kozyavkin S."/>
        </authorList>
    </citation>
    <scope>NUCLEOTIDE SEQUENCE [LARGE SCALE GENOMIC DNA]</scope>
    <source>
        <strain evidence="10 11">Mia14</strain>
    </source>
</reference>
<dbReference type="EMBL" id="CP019964">
    <property type="protein sequence ID" value="ASI14014.1"/>
    <property type="molecule type" value="Genomic_DNA"/>
</dbReference>
<keyword evidence="3" id="KW-0436">Ligase</keyword>
<dbReference type="AlphaFoldDB" id="A0A218NNI6"/>
<dbReference type="InterPro" id="IPR002315">
    <property type="entry name" value="tRNA-synt_gly"/>
</dbReference>
<dbReference type="InterPro" id="IPR002314">
    <property type="entry name" value="aa-tRNA-synt_IIb"/>
</dbReference>
<evidence type="ECO:0000313" key="10">
    <source>
        <dbReference type="EMBL" id="ASI14014.1"/>
    </source>
</evidence>
<keyword evidence="5" id="KW-0067">ATP-binding</keyword>
<evidence type="ECO:0000256" key="4">
    <source>
        <dbReference type="ARBA" id="ARBA00022741"/>
    </source>
</evidence>
<evidence type="ECO:0000256" key="6">
    <source>
        <dbReference type="ARBA" id="ARBA00022917"/>
    </source>
</evidence>
<evidence type="ECO:0000256" key="2">
    <source>
        <dbReference type="ARBA" id="ARBA00022490"/>
    </source>
</evidence>
<evidence type="ECO:0000256" key="1">
    <source>
        <dbReference type="ARBA" id="ARBA00012829"/>
    </source>
</evidence>